<dbReference type="EMBL" id="MU003528">
    <property type="protein sequence ID" value="KAF2465732.1"/>
    <property type="molecule type" value="Genomic_DNA"/>
</dbReference>
<sequence length="257" mass="28591">MATATNWGNYHGYHGSARHFPGSSPSASVRDPRLTLLESLIPGLFKAKSCLDVGCNTGAVSCQLAFDFDAASVTGVDIDPKLVSEAEDLVALRSSCIRPRTDEADQIVDYFPTSAVLKYGYRFPPSPALSKWPRVRFISSDWVVLANPATAGPYDVILALSVIKWLHLEHLDEGLVRFFRKCSSSLVSGGYLVLEMHPWESYVTAVEVKKAPHFKEHLEKLKYRPETSFNGLLQEQGLKLCATSDDLPRRISVYRRD</sequence>
<keyword evidence="2" id="KW-1185">Reference proteome</keyword>
<evidence type="ECO:0000313" key="1">
    <source>
        <dbReference type="EMBL" id="KAF2465732.1"/>
    </source>
</evidence>
<reference evidence="1" key="1">
    <citation type="journal article" date="2020" name="Stud. Mycol.">
        <title>101 Dothideomycetes genomes: a test case for predicting lifestyles and emergence of pathogens.</title>
        <authorList>
            <person name="Haridas S."/>
            <person name="Albert R."/>
            <person name="Binder M."/>
            <person name="Bloem J."/>
            <person name="Labutti K."/>
            <person name="Salamov A."/>
            <person name="Andreopoulos B."/>
            <person name="Baker S."/>
            <person name="Barry K."/>
            <person name="Bills G."/>
            <person name="Bluhm B."/>
            <person name="Cannon C."/>
            <person name="Castanera R."/>
            <person name="Culley D."/>
            <person name="Daum C."/>
            <person name="Ezra D."/>
            <person name="Gonzalez J."/>
            <person name="Henrissat B."/>
            <person name="Kuo A."/>
            <person name="Liang C."/>
            <person name="Lipzen A."/>
            <person name="Lutzoni F."/>
            <person name="Magnuson J."/>
            <person name="Mondo S."/>
            <person name="Nolan M."/>
            <person name="Ohm R."/>
            <person name="Pangilinan J."/>
            <person name="Park H.-J."/>
            <person name="Ramirez L."/>
            <person name="Alfaro M."/>
            <person name="Sun H."/>
            <person name="Tritt A."/>
            <person name="Yoshinaga Y."/>
            <person name="Zwiers L.-H."/>
            <person name="Turgeon B."/>
            <person name="Goodwin S."/>
            <person name="Spatafora J."/>
            <person name="Crous P."/>
            <person name="Grigoriev I."/>
        </authorList>
    </citation>
    <scope>NUCLEOTIDE SEQUENCE</scope>
    <source>
        <strain evidence="1">ATCC 200398</strain>
    </source>
</reference>
<accession>A0ACB6QH96</accession>
<comment type="caution">
    <text evidence="1">The sequence shown here is derived from an EMBL/GenBank/DDBJ whole genome shotgun (WGS) entry which is preliminary data.</text>
</comment>
<gene>
    <name evidence="1" type="ORF">BDR25DRAFT_328437</name>
</gene>
<name>A0ACB6QH96_9PLEO</name>
<keyword evidence="1" id="KW-0489">Methyltransferase</keyword>
<protein>
    <submittedName>
        <fullName evidence="1">S-adenosyl-L-methionine-dependent methyltransferase</fullName>
    </submittedName>
</protein>
<evidence type="ECO:0000313" key="2">
    <source>
        <dbReference type="Proteomes" id="UP000799755"/>
    </source>
</evidence>
<organism evidence="1 2">
    <name type="scientific">Lindgomyces ingoldianus</name>
    <dbReference type="NCBI Taxonomy" id="673940"/>
    <lineage>
        <taxon>Eukaryota</taxon>
        <taxon>Fungi</taxon>
        <taxon>Dikarya</taxon>
        <taxon>Ascomycota</taxon>
        <taxon>Pezizomycotina</taxon>
        <taxon>Dothideomycetes</taxon>
        <taxon>Pleosporomycetidae</taxon>
        <taxon>Pleosporales</taxon>
        <taxon>Lindgomycetaceae</taxon>
        <taxon>Lindgomyces</taxon>
    </lineage>
</organism>
<proteinExistence type="predicted"/>
<dbReference type="Proteomes" id="UP000799755">
    <property type="component" value="Unassembled WGS sequence"/>
</dbReference>
<keyword evidence="1" id="KW-0808">Transferase</keyword>